<dbReference type="GO" id="GO:0016787">
    <property type="term" value="F:hydrolase activity"/>
    <property type="evidence" value="ECO:0007669"/>
    <property type="project" value="UniProtKB-KW"/>
</dbReference>
<dbReference type="PANTHER" id="PTHR47572:SF4">
    <property type="entry name" value="LACTONASE DRP35"/>
    <property type="match status" value="1"/>
</dbReference>
<gene>
    <name evidence="3" type="ORF">METZ01_LOCUS96050</name>
</gene>
<accession>A0A381VSA2</accession>
<name>A0A381VSA2_9ZZZZ</name>
<evidence type="ECO:0000259" key="2">
    <source>
        <dbReference type="Pfam" id="PF08450"/>
    </source>
</evidence>
<proteinExistence type="predicted"/>
<reference evidence="3" key="1">
    <citation type="submission" date="2018-05" db="EMBL/GenBank/DDBJ databases">
        <authorList>
            <person name="Lanie J.A."/>
            <person name="Ng W.-L."/>
            <person name="Kazmierczak K.M."/>
            <person name="Andrzejewski T.M."/>
            <person name="Davidsen T.M."/>
            <person name="Wayne K.J."/>
            <person name="Tettelin H."/>
            <person name="Glass J.I."/>
            <person name="Rusch D."/>
            <person name="Podicherti R."/>
            <person name="Tsui H.-C.T."/>
            <person name="Winkler M.E."/>
        </authorList>
    </citation>
    <scope>NUCLEOTIDE SEQUENCE</scope>
</reference>
<dbReference type="Pfam" id="PF08450">
    <property type="entry name" value="SGL"/>
    <property type="match status" value="1"/>
</dbReference>
<dbReference type="SUPFAM" id="SSF63829">
    <property type="entry name" value="Calcium-dependent phosphotriesterase"/>
    <property type="match status" value="1"/>
</dbReference>
<evidence type="ECO:0000256" key="1">
    <source>
        <dbReference type="ARBA" id="ARBA00022801"/>
    </source>
</evidence>
<dbReference type="PANTHER" id="PTHR47572">
    <property type="entry name" value="LIPOPROTEIN-RELATED"/>
    <property type="match status" value="1"/>
</dbReference>
<dbReference type="AlphaFoldDB" id="A0A381VSA2"/>
<evidence type="ECO:0000313" key="3">
    <source>
        <dbReference type="EMBL" id="SVA43196.1"/>
    </source>
</evidence>
<sequence length="285" mass="31968">MPWQFENAIEPIGTITEGPVWDGYAVIFTNIANSRILRFCPNTEDLTVLRSGTNECNGLALDREKRLYGCEGGSGGRRIVRYNDDGSTEIIADSFEGKRLNSPNDLIIDRKDRIWFTDPRYGDYRNDMELGHESVYRCDPQEDEAWKISRMTYDTTSPNGLVLSPDQKTLYVAQSKYGEGEKRELRGYPVLENDTLGPCEVLHNFYPHRAIDGIRVDAAGNMIAAAGWSESGPGPMIYVFAPSGRVLSTHPLPEDRPTNCCFGDPDLHALYVTTIGGHLLRTRLK</sequence>
<dbReference type="InterPro" id="IPR013658">
    <property type="entry name" value="SGL"/>
</dbReference>
<organism evidence="3">
    <name type="scientific">marine metagenome</name>
    <dbReference type="NCBI Taxonomy" id="408172"/>
    <lineage>
        <taxon>unclassified sequences</taxon>
        <taxon>metagenomes</taxon>
        <taxon>ecological metagenomes</taxon>
    </lineage>
</organism>
<keyword evidence="1" id="KW-0378">Hydrolase</keyword>
<dbReference type="Gene3D" id="2.120.10.30">
    <property type="entry name" value="TolB, C-terminal domain"/>
    <property type="match status" value="1"/>
</dbReference>
<dbReference type="InterPro" id="IPR011042">
    <property type="entry name" value="6-blade_b-propeller_TolB-like"/>
</dbReference>
<dbReference type="InterPro" id="IPR051262">
    <property type="entry name" value="SMP-30/CGR1_Lactonase"/>
</dbReference>
<protein>
    <recommendedName>
        <fullName evidence="2">SMP-30/Gluconolactonase/LRE-like region domain-containing protein</fullName>
    </recommendedName>
</protein>
<feature type="domain" description="SMP-30/Gluconolactonase/LRE-like region" evidence="2">
    <location>
        <begin position="16"/>
        <end position="275"/>
    </location>
</feature>
<dbReference type="EMBL" id="UINC01009642">
    <property type="protein sequence ID" value="SVA43196.1"/>
    <property type="molecule type" value="Genomic_DNA"/>
</dbReference>